<keyword evidence="3" id="KW-1185">Reference proteome</keyword>
<name>A0A9N9ELH6_9GLOM</name>
<proteinExistence type="predicted"/>
<feature type="region of interest" description="Disordered" evidence="1">
    <location>
        <begin position="1"/>
        <end position="25"/>
    </location>
</feature>
<feature type="non-terminal residue" evidence="2">
    <location>
        <position position="294"/>
    </location>
</feature>
<evidence type="ECO:0000313" key="2">
    <source>
        <dbReference type="EMBL" id="CAG8684058.1"/>
    </source>
</evidence>
<protein>
    <submittedName>
        <fullName evidence="2">2708_t:CDS:1</fullName>
    </submittedName>
</protein>
<evidence type="ECO:0000313" key="3">
    <source>
        <dbReference type="Proteomes" id="UP000789396"/>
    </source>
</evidence>
<dbReference type="OrthoDB" id="2413986at2759"/>
<comment type="caution">
    <text evidence="2">The sequence shown here is derived from an EMBL/GenBank/DDBJ whole genome shotgun (WGS) entry which is preliminary data.</text>
</comment>
<sequence>QYAISKRRKIRKSNTDENEDDRDAKRKMPFPKVHLVVNLLDDVEIEVEDMQILANVIDLTRIDKEPERQTEKNEVIDLMIGDEDASKPSRISEDEKIIETVKLMVPEINNDILRVIFKHIIDDIFENILKDENVGKEAGSIMCTDRRFNILFTEVFFKELDYYVKKMRVFETVSLPQIEDEKTNDIENTELLESLPEIEINKNQAATEYIYMILEDIMIRDDCDIHIFAMIKKVFSLEALEKNGLQDMLRKKYQEKVLYKIDVIGLLKLWCVVNDFVRLLHDSRPEYLYLAYID</sequence>
<organism evidence="2 3">
    <name type="scientific">Racocetra fulgida</name>
    <dbReference type="NCBI Taxonomy" id="60492"/>
    <lineage>
        <taxon>Eukaryota</taxon>
        <taxon>Fungi</taxon>
        <taxon>Fungi incertae sedis</taxon>
        <taxon>Mucoromycota</taxon>
        <taxon>Glomeromycotina</taxon>
        <taxon>Glomeromycetes</taxon>
        <taxon>Diversisporales</taxon>
        <taxon>Gigasporaceae</taxon>
        <taxon>Racocetra</taxon>
    </lineage>
</organism>
<evidence type="ECO:0000256" key="1">
    <source>
        <dbReference type="SAM" id="MobiDB-lite"/>
    </source>
</evidence>
<dbReference type="AlphaFoldDB" id="A0A9N9ELH6"/>
<reference evidence="2" key="1">
    <citation type="submission" date="2021-06" db="EMBL/GenBank/DDBJ databases">
        <authorList>
            <person name="Kallberg Y."/>
            <person name="Tangrot J."/>
            <person name="Rosling A."/>
        </authorList>
    </citation>
    <scope>NUCLEOTIDE SEQUENCE</scope>
    <source>
        <strain evidence="2">IN212</strain>
    </source>
</reference>
<gene>
    <name evidence="2" type="ORF">RFULGI_LOCUS9738</name>
</gene>
<accession>A0A9N9ELH6</accession>
<dbReference type="EMBL" id="CAJVPZ010018022">
    <property type="protein sequence ID" value="CAG8684058.1"/>
    <property type="molecule type" value="Genomic_DNA"/>
</dbReference>
<feature type="compositionally biased region" description="Basic residues" evidence="1">
    <location>
        <begin position="1"/>
        <end position="12"/>
    </location>
</feature>
<feature type="non-terminal residue" evidence="2">
    <location>
        <position position="1"/>
    </location>
</feature>
<dbReference type="Proteomes" id="UP000789396">
    <property type="component" value="Unassembled WGS sequence"/>
</dbReference>